<dbReference type="Proteomes" id="UP001187734">
    <property type="component" value="Unassembled WGS sequence"/>
</dbReference>
<protein>
    <submittedName>
        <fullName evidence="1">Uncharacterized protein</fullName>
    </submittedName>
</protein>
<evidence type="ECO:0000313" key="2">
    <source>
        <dbReference type="Proteomes" id="UP001187734"/>
    </source>
</evidence>
<sequence>MELMVQQIHKELRLTSSLVQKVQVGQPANLSLEGSPSIAQSQVQYVQFRIDAIPWIKVTTPNSFAIIAEVSKQWDYLFVEVTRNEVESIQDSDRARFAIWKNCSRWDGLGIWELPQSTGEMDQIQRLIDQRRRRWGLIRSGLAESQWAVRELDKSLVLLEDLPKHSAFTAPVWGLPAVYLPKWPTSKQRDVEPFDFGFAYMSVRIQWLRTLGLLLKERSLKYKDFPDEMLEDVGEILGAPPGLLEHVTVYRHVTMPITLEAAFLGPHSIHCLTTLLVRNSHWLSEVTSWLEQVDPTIFAWGMARDAPLSFRTAFRTLRVAGVAPEELKELETALEVARSKVAELM</sequence>
<keyword evidence="2" id="KW-1185">Reference proteome</keyword>
<accession>A0AAE8M7T1</accession>
<evidence type="ECO:0000313" key="1">
    <source>
        <dbReference type="EMBL" id="SPJ76016.1"/>
    </source>
</evidence>
<name>A0AAE8M7T1_9HYPO</name>
<organism evidence="1 2">
    <name type="scientific">Fusarium torulosum</name>
    <dbReference type="NCBI Taxonomy" id="33205"/>
    <lineage>
        <taxon>Eukaryota</taxon>
        <taxon>Fungi</taxon>
        <taxon>Dikarya</taxon>
        <taxon>Ascomycota</taxon>
        <taxon>Pezizomycotina</taxon>
        <taxon>Sordariomycetes</taxon>
        <taxon>Hypocreomycetidae</taxon>
        <taxon>Hypocreales</taxon>
        <taxon>Nectriaceae</taxon>
        <taxon>Fusarium</taxon>
    </lineage>
</organism>
<dbReference type="EMBL" id="ONZP01000183">
    <property type="protein sequence ID" value="SPJ76016.1"/>
    <property type="molecule type" value="Genomic_DNA"/>
</dbReference>
<comment type="caution">
    <text evidence="1">The sequence shown here is derived from an EMBL/GenBank/DDBJ whole genome shotgun (WGS) entry which is preliminary data.</text>
</comment>
<reference evidence="1" key="1">
    <citation type="submission" date="2018-03" db="EMBL/GenBank/DDBJ databases">
        <authorList>
            <person name="Guldener U."/>
        </authorList>
    </citation>
    <scope>NUCLEOTIDE SEQUENCE</scope>
</reference>
<gene>
    <name evidence="1" type="ORF">FTOL_05747</name>
</gene>
<dbReference type="AlphaFoldDB" id="A0AAE8M7T1"/>
<proteinExistence type="predicted"/>